<dbReference type="AlphaFoldDB" id="A0A9X4C141"/>
<evidence type="ECO:0000313" key="5">
    <source>
        <dbReference type="EMBL" id="MDD1008349.1"/>
    </source>
</evidence>
<gene>
    <name evidence="5" type="ORF">M5G27_12825</name>
</gene>
<dbReference type="EMBL" id="JAMDHA010000015">
    <property type="protein sequence ID" value="MDD1008349.1"/>
    <property type="molecule type" value="Genomic_DNA"/>
</dbReference>
<dbReference type="Proteomes" id="UP001148185">
    <property type="component" value="Unassembled WGS sequence"/>
</dbReference>
<dbReference type="InterPro" id="IPR010998">
    <property type="entry name" value="Integrase_recombinase_N"/>
</dbReference>
<keyword evidence="6" id="KW-1185">Reference proteome</keyword>
<dbReference type="InterPro" id="IPR044068">
    <property type="entry name" value="CB"/>
</dbReference>
<evidence type="ECO:0000256" key="2">
    <source>
        <dbReference type="ARBA" id="ARBA00023125"/>
    </source>
</evidence>
<protein>
    <recommendedName>
        <fullName evidence="4">Core-binding (CB) domain-containing protein</fullName>
    </recommendedName>
</protein>
<dbReference type="GO" id="GO:0003677">
    <property type="term" value="F:DNA binding"/>
    <property type="evidence" value="ECO:0007669"/>
    <property type="project" value="UniProtKB-UniRule"/>
</dbReference>
<evidence type="ECO:0000256" key="1">
    <source>
        <dbReference type="ARBA" id="ARBA00022908"/>
    </source>
</evidence>
<evidence type="ECO:0000259" key="4">
    <source>
        <dbReference type="PROSITE" id="PS51900"/>
    </source>
</evidence>
<name>A0A9X4C141_9PSED</name>
<accession>A0A9X4C141</accession>
<feature type="domain" description="Core-binding (CB)" evidence="4">
    <location>
        <begin position="27"/>
        <end position="101"/>
    </location>
</feature>
<reference evidence="5 6" key="1">
    <citation type="submission" date="2022-05" db="EMBL/GenBank/DDBJ databases">
        <title>Novel Pseudomonas spp. Isolated from a Rainbow Trout Aquaculture Facility.</title>
        <authorList>
            <person name="Testerman T."/>
            <person name="Graf J."/>
        </authorList>
    </citation>
    <scope>NUCLEOTIDE SEQUENCE [LARGE SCALE GENOMIC DNA]</scope>
    <source>
        <strain evidence="5 6">ID1042</strain>
    </source>
</reference>
<dbReference type="SUPFAM" id="SSF47823">
    <property type="entry name" value="lambda integrase-like, N-terminal domain"/>
    <property type="match status" value="1"/>
</dbReference>
<keyword evidence="2 3" id="KW-0238">DNA-binding</keyword>
<keyword evidence="1" id="KW-0229">DNA integration</keyword>
<sequence>MDKMIGPMPPLRPIALIRTPGTLTTPAQLAEQNQRFLAAATADNTRRTYRSAIRHFQVWGGALPCDEAVVIRYLLSFAQKLNPRTVALRLMALSQWHCYQGFPDLAASATVRKTLRGIERVHGRPQQKAKALLLEDLELIVFHVQARRPQQSFFETCRRGQACSRRSTRLSTSLTSCLEV</sequence>
<dbReference type="GO" id="GO:0015074">
    <property type="term" value="P:DNA integration"/>
    <property type="evidence" value="ECO:0007669"/>
    <property type="project" value="UniProtKB-KW"/>
</dbReference>
<comment type="caution">
    <text evidence="5">The sequence shown here is derived from an EMBL/GenBank/DDBJ whole genome shotgun (WGS) entry which is preliminary data.</text>
</comment>
<evidence type="ECO:0000313" key="6">
    <source>
        <dbReference type="Proteomes" id="UP001148185"/>
    </source>
</evidence>
<evidence type="ECO:0000256" key="3">
    <source>
        <dbReference type="PROSITE-ProRule" id="PRU01248"/>
    </source>
</evidence>
<dbReference type="PROSITE" id="PS51900">
    <property type="entry name" value="CB"/>
    <property type="match status" value="1"/>
</dbReference>
<proteinExistence type="predicted"/>
<organism evidence="5 6">
    <name type="scientific">Pseudomonas shahriarae</name>
    <dbReference type="NCBI Taxonomy" id="2745512"/>
    <lineage>
        <taxon>Bacteria</taxon>
        <taxon>Pseudomonadati</taxon>
        <taxon>Pseudomonadota</taxon>
        <taxon>Gammaproteobacteria</taxon>
        <taxon>Pseudomonadales</taxon>
        <taxon>Pseudomonadaceae</taxon>
        <taxon>Pseudomonas</taxon>
    </lineage>
</organism>
<dbReference type="Gene3D" id="1.10.150.130">
    <property type="match status" value="1"/>
</dbReference>